<dbReference type="AlphaFoldDB" id="A0AAV4Y154"/>
<protein>
    <submittedName>
        <fullName evidence="1">Uncharacterized protein</fullName>
    </submittedName>
</protein>
<keyword evidence="2" id="KW-1185">Reference proteome</keyword>
<dbReference type="Proteomes" id="UP001054945">
    <property type="component" value="Unassembled WGS sequence"/>
</dbReference>
<name>A0AAV4Y154_CAEEX</name>
<evidence type="ECO:0000313" key="2">
    <source>
        <dbReference type="Proteomes" id="UP001054945"/>
    </source>
</evidence>
<organism evidence="1 2">
    <name type="scientific">Caerostris extrusa</name>
    <name type="common">Bark spider</name>
    <name type="synonym">Caerostris bankana</name>
    <dbReference type="NCBI Taxonomy" id="172846"/>
    <lineage>
        <taxon>Eukaryota</taxon>
        <taxon>Metazoa</taxon>
        <taxon>Ecdysozoa</taxon>
        <taxon>Arthropoda</taxon>
        <taxon>Chelicerata</taxon>
        <taxon>Arachnida</taxon>
        <taxon>Araneae</taxon>
        <taxon>Araneomorphae</taxon>
        <taxon>Entelegynae</taxon>
        <taxon>Araneoidea</taxon>
        <taxon>Araneidae</taxon>
        <taxon>Caerostris</taxon>
    </lineage>
</organism>
<sequence>MFGPSTLSLVINKHFFYGFSRSSLMTQWYRDVRCLSFHLGQKRDKWLRPNKNFFGLECEEKAGKRRACQRIRARSRHSNLRTLSILQSERKEKRNPVFFSPIHMDDIFSDETVPTLDLGHHYAQLA</sequence>
<reference evidence="1 2" key="1">
    <citation type="submission" date="2021-06" db="EMBL/GenBank/DDBJ databases">
        <title>Caerostris extrusa draft genome.</title>
        <authorList>
            <person name="Kono N."/>
            <person name="Arakawa K."/>
        </authorList>
    </citation>
    <scope>NUCLEOTIDE SEQUENCE [LARGE SCALE GENOMIC DNA]</scope>
</reference>
<evidence type="ECO:0000313" key="1">
    <source>
        <dbReference type="EMBL" id="GIZ00224.1"/>
    </source>
</evidence>
<proteinExistence type="predicted"/>
<dbReference type="EMBL" id="BPLR01018519">
    <property type="protein sequence ID" value="GIZ00224.1"/>
    <property type="molecule type" value="Genomic_DNA"/>
</dbReference>
<gene>
    <name evidence="1" type="ORF">CEXT_404741</name>
</gene>
<accession>A0AAV4Y154</accession>
<comment type="caution">
    <text evidence="1">The sequence shown here is derived from an EMBL/GenBank/DDBJ whole genome shotgun (WGS) entry which is preliminary data.</text>
</comment>